<sequence length="41" mass="4569">MKQNVGSLRSKDEQPNSVNASLRIGVQGARVQRAFRWTLVA</sequence>
<evidence type="ECO:0000313" key="3">
    <source>
        <dbReference type="Proteomes" id="UP000012106"/>
    </source>
</evidence>
<dbReference type="Proteomes" id="UP000012106">
    <property type="component" value="Unassembled WGS sequence"/>
</dbReference>
<feature type="region of interest" description="Disordered" evidence="1">
    <location>
        <begin position="1"/>
        <end position="20"/>
    </location>
</feature>
<comment type="caution">
    <text evidence="2">The sequence shown here is derived from an EMBL/GenBank/DDBJ whole genome shotgun (WGS) entry which is preliminary data.</text>
</comment>
<reference evidence="2 3" key="1">
    <citation type="submission" date="2013-01" db="EMBL/GenBank/DDBJ databases">
        <authorList>
            <person name="Harkins D.M."/>
            <person name="Durkin A.S."/>
            <person name="Brinkac L.M."/>
            <person name="Haft D.H."/>
            <person name="Selengut J.D."/>
            <person name="Sanka R."/>
            <person name="DePew J."/>
            <person name="Purushe J."/>
            <person name="Hartskeerl R.A."/>
            <person name="Ahmed A."/>
            <person name="van der Linden H."/>
            <person name="Goris M.G.A."/>
            <person name="Vinetz J.M."/>
            <person name="Sutton G.G."/>
            <person name="Nierman W.C."/>
            <person name="Fouts D.E."/>
        </authorList>
    </citation>
    <scope>NUCLEOTIDE SEQUENCE [LARGE SCALE GENOMIC DNA]</scope>
    <source>
        <strain evidence="2 3">MAVJ 401</strain>
    </source>
</reference>
<evidence type="ECO:0000256" key="1">
    <source>
        <dbReference type="SAM" id="MobiDB-lite"/>
    </source>
</evidence>
<dbReference type="AlphaFoldDB" id="M6JJG3"/>
<name>M6JJG3_9LEPT</name>
<accession>M6JJG3</accession>
<evidence type="ECO:0000313" key="2">
    <source>
        <dbReference type="EMBL" id="EMN19715.1"/>
    </source>
</evidence>
<organism evidence="2 3">
    <name type="scientific">Leptospira santarosai serovar Arenal str. MAVJ 401</name>
    <dbReference type="NCBI Taxonomy" id="1049976"/>
    <lineage>
        <taxon>Bacteria</taxon>
        <taxon>Pseudomonadati</taxon>
        <taxon>Spirochaetota</taxon>
        <taxon>Spirochaetia</taxon>
        <taxon>Leptospirales</taxon>
        <taxon>Leptospiraceae</taxon>
        <taxon>Leptospira</taxon>
    </lineage>
</organism>
<gene>
    <name evidence="2" type="ORF">LEP1GSC063_2733</name>
</gene>
<dbReference type="EMBL" id="AHMU02000080">
    <property type="protein sequence ID" value="EMN19715.1"/>
    <property type="molecule type" value="Genomic_DNA"/>
</dbReference>
<protein>
    <submittedName>
        <fullName evidence="2">Uncharacterized protein</fullName>
    </submittedName>
</protein>
<proteinExistence type="predicted"/>